<protein>
    <submittedName>
        <fullName evidence="2">Uncharacterized protein</fullName>
    </submittedName>
</protein>
<keyword evidence="1" id="KW-1185">Reference proteome</keyword>
<name>A0A915DMB6_9BILA</name>
<organism evidence="1 2">
    <name type="scientific">Ditylenchus dipsaci</name>
    <dbReference type="NCBI Taxonomy" id="166011"/>
    <lineage>
        <taxon>Eukaryota</taxon>
        <taxon>Metazoa</taxon>
        <taxon>Ecdysozoa</taxon>
        <taxon>Nematoda</taxon>
        <taxon>Chromadorea</taxon>
        <taxon>Rhabditida</taxon>
        <taxon>Tylenchina</taxon>
        <taxon>Tylenchomorpha</taxon>
        <taxon>Sphaerularioidea</taxon>
        <taxon>Anguinidae</taxon>
        <taxon>Anguininae</taxon>
        <taxon>Ditylenchus</taxon>
    </lineage>
</organism>
<dbReference type="Proteomes" id="UP000887574">
    <property type="component" value="Unplaced"/>
</dbReference>
<sequence>MTGEFKEVPSMLLVNSSTNKVSCGMNFRLLKSSYLGQQSYKNLKSYVSPNHAWSAVSASSSNEASDGVEQRLSNLCAGS</sequence>
<accession>A0A915DMB6</accession>
<evidence type="ECO:0000313" key="1">
    <source>
        <dbReference type="Proteomes" id="UP000887574"/>
    </source>
</evidence>
<evidence type="ECO:0000313" key="2">
    <source>
        <dbReference type="WBParaSite" id="jg21089"/>
    </source>
</evidence>
<reference evidence="2" key="1">
    <citation type="submission" date="2022-11" db="UniProtKB">
        <authorList>
            <consortium name="WormBaseParasite"/>
        </authorList>
    </citation>
    <scope>IDENTIFICATION</scope>
</reference>
<proteinExistence type="predicted"/>
<dbReference type="AlphaFoldDB" id="A0A915DMB6"/>
<dbReference type="WBParaSite" id="jg21089">
    <property type="protein sequence ID" value="jg21089"/>
    <property type="gene ID" value="jg21089"/>
</dbReference>